<dbReference type="Proteomes" id="UP000271098">
    <property type="component" value="Unassembled WGS sequence"/>
</dbReference>
<feature type="compositionally biased region" description="Polar residues" evidence="1">
    <location>
        <begin position="17"/>
        <end position="31"/>
    </location>
</feature>
<sequence length="185" mass="19476">MDTTPPQEREPKHEVNSPLNRASQRQAQNSVHPPAAAVVGPRAAAAAAAPATQLATSQGPQLKGAEQTSTTVPQPMAAAAAPAAAAVGGGRKRGRQPGSKNKPKTDAAQSGAAAPPDIVPRTSLVRRIREDYEFDSEDERSALPMSYDEKRQLSLDINKLPGDKLSSCEHNRIERAAAGFQSGRN</sequence>
<feature type="compositionally biased region" description="Polar residues" evidence="1">
    <location>
        <begin position="53"/>
        <end position="73"/>
    </location>
</feature>
<dbReference type="PANTHER" id="PTHR22880">
    <property type="entry name" value="FALZ-RELATED BROMODOMAIN-CONTAINING PROTEINS"/>
    <property type="match status" value="1"/>
</dbReference>
<dbReference type="AlphaFoldDB" id="A0A183EVP6"/>
<proteinExistence type="predicted"/>
<reference evidence="3 4" key="2">
    <citation type="submission" date="2018-11" db="EMBL/GenBank/DDBJ databases">
        <authorList>
            <consortium name="Pathogen Informatics"/>
        </authorList>
    </citation>
    <scope>NUCLEOTIDE SEQUENCE [LARGE SCALE GENOMIC DNA]</scope>
</reference>
<dbReference type="Gene3D" id="1.20.1270.220">
    <property type="match status" value="1"/>
</dbReference>
<evidence type="ECO:0000256" key="1">
    <source>
        <dbReference type="SAM" id="MobiDB-lite"/>
    </source>
</evidence>
<feature type="compositionally biased region" description="Low complexity" evidence="1">
    <location>
        <begin position="33"/>
        <end position="51"/>
    </location>
</feature>
<dbReference type="InterPro" id="IPR038336">
    <property type="entry name" value="NET_sf"/>
</dbReference>
<dbReference type="GO" id="GO:0005634">
    <property type="term" value="C:nucleus"/>
    <property type="evidence" value="ECO:0007669"/>
    <property type="project" value="TreeGrafter"/>
</dbReference>
<dbReference type="InterPro" id="IPR050935">
    <property type="entry name" value="Bromo_chromatin_reader"/>
</dbReference>
<evidence type="ECO:0000313" key="3">
    <source>
        <dbReference type="EMBL" id="VDN43669.1"/>
    </source>
</evidence>
<dbReference type="InterPro" id="IPR027353">
    <property type="entry name" value="NET_dom"/>
</dbReference>
<dbReference type="GO" id="GO:0006355">
    <property type="term" value="P:regulation of DNA-templated transcription"/>
    <property type="evidence" value="ECO:0007669"/>
    <property type="project" value="TreeGrafter"/>
</dbReference>
<feature type="region of interest" description="Disordered" evidence="1">
    <location>
        <begin position="1"/>
        <end position="150"/>
    </location>
</feature>
<organism evidence="5">
    <name type="scientific">Gongylonema pulchrum</name>
    <dbReference type="NCBI Taxonomy" id="637853"/>
    <lineage>
        <taxon>Eukaryota</taxon>
        <taxon>Metazoa</taxon>
        <taxon>Ecdysozoa</taxon>
        <taxon>Nematoda</taxon>
        <taxon>Chromadorea</taxon>
        <taxon>Rhabditida</taxon>
        <taxon>Spirurina</taxon>
        <taxon>Spiruromorpha</taxon>
        <taxon>Spiruroidea</taxon>
        <taxon>Gongylonematidae</taxon>
        <taxon>Gongylonema</taxon>
    </lineage>
</organism>
<feature type="domain" description="NET" evidence="2">
    <location>
        <begin position="144"/>
        <end position="166"/>
    </location>
</feature>
<dbReference type="Pfam" id="PF17035">
    <property type="entry name" value="BET"/>
    <property type="match status" value="1"/>
</dbReference>
<name>A0A183EVP6_9BILA</name>
<dbReference type="WBParaSite" id="GPUH_0002506701-mRNA-1">
    <property type="protein sequence ID" value="GPUH_0002506701-mRNA-1"/>
    <property type="gene ID" value="GPUH_0002506701"/>
</dbReference>
<gene>
    <name evidence="3" type="ORF">GPUH_LOCUS25038</name>
</gene>
<dbReference type="GO" id="GO:0000785">
    <property type="term" value="C:chromatin"/>
    <property type="evidence" value="ECO:0007669"/>
    <property type="project" value="TreeGrafter"/>
</dbReference>
<evidence type="ECO:0000313" key="5">
    <source>
        <dbReference type="WBParaSite" id="GPUH_0002506701-mRNA-1"/>
    </source>
</evidence>
<protein>
    <submittedName>
        <fullName evidence="5">NET domain-containing protein</fullName>
    </submittedName>
</protein>
<dbReference type="EMBL" id="UYRT01103509">
    <property type="protein sequence ID" value="VDN43669.1"/>
    <property type="molecule type" value="Genomic_DNA"/>
</dbReference>
<reference evidence="5" key="1">
    <citation type="submission" date="2016-06" db="UniProtKB">
        <authorList>
            <consortium name="WormBaseParasite"/>
        </authorList>
    </citation>
    <scope>IDENTIFICATION</scope>
</reference>
<keyword evidence="4" id="KW-1185">Reference proteome</keyword>
<evidence type="ECO:0000313" key="4">
    <source>
        <dbReference type="Proteomes" id="UP000271098"/>
    </source>
</evidence>
<feature type="compositionally biased region" description="Low complexity" evidence="1">
    <location>
        <begin position="77"/>
        <end position="86"/>
    </location>
</feature>
<dbReference type="PANTHER" id="PTHR22880:SF225">
    <property type="entry name" value="BROMODOMAIN-CONTAINING PROTEIN BET-1-RELATED"/>
    <property type="match status" value="1"/>
</dbReference>
<evidence type="ECO:0000259" key="2">
    <source>
        <dbReference type="Pfam" id="PF17035"/>
    </source>
</evidence>
<dbReference type="OrthoDB" id="21449at2759"/>
<accession>A0A183EVP6</accession>
<dbReference type="GO" id="GO:0006338">
    <property type="term" value="P:chromatin remodeling"/>
    <property type="evidence" value="ECO:0007669"/>
    <property type="project" value="TreeGrafter"/>
</dbReference>